<feature type="domain" description="Na+/H+ antiporter NhaC-like C-terminal" evidence="7">
    <location>
        <begin position="161"/>
        <end position="470"/>
    </location>
</feature>
<dbReference type="Pfam" id="PF03553">
    <property type="entry name" value="Na_H_antiporter"/>
    <property type="match status" value="1"/>
</dbReference>
<feature type="transmembrane region" description="Helical" evidence="6">
    <location>
        <begin position="363"/>
        <end position="383"/>
    </location>
</feature>
<comment type="subcellular location">
    <subcellularLocation>
        <location evidence="1">Cell membrane</location>
        <topology evidence="1">Multi-pass membrane protein</topology>
    </subcellularLocation>
</comment>
<evidence type="ECO:0000256" key="6">
    <source>
        <dbReference type="SAM" id="Phobius"/>
    </source>
</evidence>
<keyword evidence="3 6" id="KW-0812">Transmembrane</keyword>
<evidence type="ECO:0000256" key="4">
    <source>
        <dbReference type="ARBA" id="ARBA00022989"/>
    </source>
</evidence>
<feature type="transmembrane region" description="Helical" evidence="6">
    <location>
        <begin position="112"/>
        <end position="136"/>
    </location>
</feature>
<evidence type="ECO:0000256" key="2">
    <source>
        <dbReference type="ARBA" id="ARBA00022475"/>
    </source>
</evidence>
<keyword evidence="2" id="KW-1003">Cell membrane</keyword>
<evidence type="ECO:0000256" key="5">
    <source>
        <dbReference type="ARBA" id="ARBA00023136"/>
    </source>
</evidence>
<organism evidence="8 9">
    <name type="scientific">Vibrio comitans NBRC 102076</name>
    <dbReference type="NCBI Taxonomy" id="1219078"/>
    <lineage>
        <taxon>Bacteria</taxon>
        <taxon>Pseudomonadati</taxon>
        <taxon>Pseudomonadota</taxon>
        <taxon>Gammaproteobacteria</taxon>
        <taxon>Vibrionales</taxon>
        <taxon>Vibrionaceae</taxon>
        <taxon>Vibrio</taxon>
    </lineage>
</organism>
<evidence type="ECO:0000256" key="3">
    <source>
        <dbReference type="ARBA" id="ARBA00022692"/>
    </source>
</evidence>
<dbReference type="GO" id="GO:0005886">
    <property type="term" value="C:plasma membrane"/>
    <property type="evidence" value="ECO:0007669"/>
    <property type="project" value="UniProtKB-SubCell"/>
</dbReference>
<dbReference type="OrthoDB" id="9762978at2"/>
<name>A0A4Y3IIR3_9VIBR</name>
<feature type="transmembrane region" description="Helical" evidence="6">
    <location>
        <begin position="290"/>
        <end position="309"/>
    </location>
</feature>
<comment type="caution">
    <text evidence="8">The sequence shown here is derived from an EMBL/GenBank/DDBJ whole genome shotgun (WGS) entry which is preliminary data.</text>
</comment>
<keyword evidence="5 6" id="KW-0472">Membrane</keyword>
<evidence type="ECO:0000313" key="9">
    <source>
        <dbReference type="Proteomes" id="UP000318242"/>
    </source>
</evidence>
<feature type="transmembrane region" description="Helical" evidence="6">
    <location>
        <begin position="257"/>
        <end position="278"/>
    </location>
</feature>
<evidence type="ECO:0000259" key="7">
    <source>
        <dbReference type="Pfam" id="PF03553"/>
    </source>
</evidence>
<proteinExistence type="predicted"/>
<feature type="transmembrane region" description="Helical" evidence="6">
    <location>
        <begin position="29"/>
        <end position="48"/>
    </location>
</feature>
<feature type="transmembrane region" description="Helical" evidence="6">
    <location>
        <begin position="69"/>
        <end position="87"/>
    </location>
</feature>
<dbReference type="InterPro" id="IPR018461">
    <property type="entry name" value="Na/H_Antiport_NhaC-like_C"/>
</dbReference>
<feature type="transmembrane region" description="Helical" evidence="6">
    <location>
        <begin position="198"/>
        <end position="218"/>
    </location>
</feature>
<feature type="transmembrane region" description="Helical" evidence="6">
    <location>
        <begin position="157"/>
        <end position="178"/>
    </location>
</feature>
<evidence type="ECO:0000256" key="1">
    <source>
        <dbReference type="ARBA" id="ARBA00004651"/>
    </source>
</evidence>
<gene>
    <name evidence="8" type="ORF">VCO01S_05240</name>
</gene>
<keyword evidence="9" id="KW-1185">Reference proteome</keyword>
<feature type="transmembrane region" description="Helical" evidence="6">
    <location>
        <begin position="321"/>
        <end position="343"/>
    </location>
</feature>
<reference evidence="8 9" key="1">
    <citation type="submission" date="2019-06" db="EMBL/GenBank/DDBJ databases">
        <title>Whole genome shotgun sequence of Vibrio comitans NBRC 102076.</title>
        <authorList>
            <person name="Hosoyama A."/>
            <person name="Uohara A."/>
            <person name="Ohji S."/>
            <person name="Ichikawa N."/>
        </authorList>
    </citation>
    <scope>NUCLEOTIDE SEQUENCE [LARGE SCALE GENOMIC DNA]</scope>
    <source>
        <strain evidence="8 9">NBRC 102076</strain>
    </source>
</reference>
<feature type="transmembrane region" description="Helical" evidence="6">
    <location>
        <begin position="390"/>
        <end position="416"/>
    </location>
</feature>
<dbReference type="EMBL" id="BJLH01000002">
    <property type="protein sequence ID" value="GEA59331.1"/>
    <property type="molecule type" value="Genomic_DNA"/>
</dbReference>
<evidence type="ECO:0000313" key="8">
    <source>
        <dbReference type="EMBL" id="GEA59331.1"/>
    </source>
</evidence>
<dbReference type="Proteomes" id="UP000318242">
    <property type="component" value="Unassembled WGS sequence"/>
</dbReference>
<protein>
    <submittedName>
        <fullName evidence="8">Sodium/hydrogen exchanger</fullName>
    </submittedName>
</protein>
<sequence length="507" mass="54276">MEQPEFISLLPIIVTLALALSTRNVVVGLFSGVVCGVAMLEGTFIDKGPLDSFSALMQSYLLPQLTDSYNAGVLLLLVFIGGFVALMEKSGGGVAFAKRVTLWVTNKCQAQLATWFGGIAIFFSDLGTPLIAGPVFRPLFDKLKVSRQKLAFIIDSTSSPVAILIPFIGWGVYIMSLIQKEFAALEVGMSEWDAFIGAIPYQFYAFLAIAIVPILSFFKLDFGPMAQAERLAKQGSDFGKVEDSLNVFEHENAKTSFVWAPLLVMLVVLCSILIPHGFPFQQVSGSTFRAALSSAYFFAAFTLIGLMAVYKVRKLSDGIQVYLKGMSNMMSVAVILILAWALSSVGKELGAAAYIAEQAQAGFPYWLVPAVAFLLAGIISFATGSSWGTFAILMPLVIPTAFAIDAPMLVCIGAVLSGGLFGDHCSPISETTILSSTGAGCDQYEHFRTQLPYALVNGAIAFISFVVSGILASPLVVLVAILVQVAVYLVLSKQQSTSETLESQPTS</sequence>
<dbReference type="PANTHER" id="PTHR43478">
    <property type="entry name" value="NA+/H+ ANTIPORTER-RELATED"/>
    <property type="match status" value="1"/>
</dbReference>
<dbReference type="RefSeq" id="WP_141269074.1">
    <property type="nucleotide sequence ID" value="NZ_BJLH01000002.1"/>
</dbReference>
<accession>A0A4Y3IIR3</accession>
<feature type="transmembrane region" description="Helical" evidence="6">
    <location>
        <begin position="459"/>
        <end position="491"/>
    </location>
</feature>
<dbReference type="PANTHER" id="PTHR43478:SF1">
    <property type="entry name" value="NA+_H+ ANTIPORTER NHAC-LIKE C-TERMINAL DOMAIN-CONTAINING PROTEIN"/>
    <property type="match status" value="1"/>
</dbReference>
<dbReference type="AlphaFoldDB" id="A0A4Y3IIR3"/>
<keyword evidence="4 6" id="KW-1133">Transmembrane helix</keyword>